<evidence type="ECO:0000313" key="8">
    <source>
        <dbReference type="Proteomes" id="UP000386466"/>
    </source>
</evidence>
<feature type="transmembrane region" description="Helical" evidence="6">
    <location>
        <begin position="36"/>
        <end position="58"/>
    </location>
</feature>
<name>A0A485PPU1_LYNPA</name>
<dbReference type="InterPro" id="IPR007593">
    <property type="entry name" value="CD225/Dispanin_fam"/>
</dbReference>
<dbReference type="Proteomes" id="UP000386466">
    <property type="component" value="Unassembled WGS sequence"/>
</dbReference>
<dbReference type="GO" id="GO:0005886">
    <property type="term" value="C:plasma membrane"/>
    <property type="evidence" value="ECO:0007669"/>
    <property type="project" value="TreeGrafter"/>
</dbReference>
<dbReference type="GO" id="GO:0060337">
    <property type="term" value="P:type I interferon-mediated signaling pathway"/>
    <property type="evidence" value="ECO:0007669"/>
    <property type="project" value="TreeGrafter"/>
</dbReference>
<sequence length="96" mass="10299">MLKDNKVDILEGPQSSAPMATTVINIQTETSVPDHIVWSLFNTIFMNWCCLGFVAFAYSVKVGVCVGGVLPESAGEPAEVRLPRGHVGGGWGVHAW</sequence>
<keyword evidence="5 6" id="KW-0472">Membrane</keyword>
<keyword evidence="4 6" id="KW-1133">Transmembrane helix</keyword>
<evidence type="ECO:0000256" key="3">
    <source>
        <dbReference type="ARBA" id="ARBA00022692"/>
    </source>
</evidence>
<dbReference type="Pfam" id="PF04505">
    <property type="entry name" value="CD225"/>
    <property type="match status" value="1"/>
</dbReference>
<dbReference type="GO" id="GO:0046597">
    <property type="term" value="P:host-mediated suppression of symbiont invasion"/>
    <property type="evidence" value="ECO:0007669"/>
    <property type="project" value="TreeGrafter"/>
</dbReference>
<dbReference type="PANTHER" id="PTHR13999">
    <property type="entry name" value="INTERFERON INDUCIBLE TRANSMEMBRANE PROTEIN"/>
    <property type="match status" value="1"/>
</dbReference>
<comment type="subcellular location">
    <subcellularLocation>
        <location evidence="1">Membrane</location>
    </subcellularLocation>
</comment>
<proteinExistence type="inferred from homology"/>
<evidence type="ECO:0000256" key="1">
    <source>
        <dbReference type="ARBA" id="ARBA00004370"/>
    </source>
</evidence>
<keyword evidence="8" id="KW-1185">Reference proteome</keyword>
<comment type="similarity">
    <text evidence="2">Belongs to the CD225/Dispanin family.</text>
</comment>
<dbReference type="GO" id="GO:0035456">
    <property type="term" value="P:response to interferon-beta"/>
    <property type="evidence" value="ECO:0007669"/>
    <property type="project" value="TreeGrafter"/>
</dbReference>
<organism evidence="7 8">
    <name type="scientific">Lynx pardinus</name>
    <name type="common">Iberian lynx</name>
    <name type="synonym">Felis pardina</name>
    <dbReference type="NCBI Taxonomy" id="191816"/>
    <lineage>
        <taxon>Eukaryota</taxon>
        <taxon>Metazoa</taxon>
        <taxon>Chordata</taxon>
        <taxon>Craniata</taxon>
        <taxon>Vertebrata</taxon>
        <taxon>Euteleostomi</taxon>
        <taxon>Mammalia</taxon>
        <taxon>Eutheria</taxon>
        <taxon>Laurasiatheria</taxon>
        <taxon>Carnivora</taxon>
        <taxon>Feliformia</taxon>
        <taxon>Felidae</taxon>
        <taxon>Felinae</taxon>
        <taxon>Lynx</taxon>
    </lineage>
</organism>
<gene>
    <name evidence="7" type="ORF">LYPA_23C012598</name>
</gene>
<evidence type="ECO:0000256" key="5">
    <source>
        <dbReference type="ARBA" id="ARBA00023136"/>
    </source>
</evidence>
<dbReference type="AlphaFoldDB" id="A0A485PPU1"/>
<keyword evidence="3 6" id="KW-0812">Transmembrane</keyword>
<dbReference type="GO" id="GO:0035455">
    <property type="term" value="P:response to interferon-alpha"/>
    <property type="evidence" value="ECO:0007669"/>
    <property type="project" value="TreeGrafter"/>
</dbReference>
<dbReference type="GO" id="GO:0034341">
    <property type="term" value="P:response to type II interferon"/>
    <property type="evidence" value="ECO:0007669"/>
    <property type="project" value="TreeGrafter"/>
</dbReference>
<protein>
    <submittedName>
        <fullName evidence="7">Interferon-induced transmembrane</fullName>
    </submittedName>
</protein>
<dbReference type="InterPro" id="IPR051517">
    <property type="entry name" value="IFITM_antiviral_protein"/>
</dbReference>
<accession>A0A485PPU1</accession>
<evidence type="ECO:0000256" key="4">
    <source>
        <dbReference type="ARBA" id="ARBA00022989"/>
    </source>
</evidence>
<dbReference type="EMBL" id="CAAGRJ010039386">
    <property type="protein sequence ID" value="VFV46817.1"/>
    <property type="molecule type" value="Genomic_DNA"/>
</dbReference>
<evidence type="ECO:0000256" key="6">
    <source>
        <dbReference type="SAM" id="Phobius"/>
    </source>
</evidence>
<reference evidence="7 8" key="1">
    <citation type="submission" date="2019-01" db="EMBL/GenBank/DDBJ databases">
        <authorList>
            <person name="Alioto T."/>
            <person name="Alioto T."/>
        </authorList>
    </citation>
    <scope>NUCLEOTIDE SEQUENCE [LARGE SCALE GENOMIC DNA]</scope>
</reference>
<dbReference type="GO" id="GO:0045071">
    <property type="term" value="P:negative regulation of viral genome replication"/>
    <property type="evidence" value="ECO:0007669"/>
    <property type="project" value="TreeGrafter"/>
</dbReference>
<evidence type="ECO:0000313" key="7">
    <source>
        <dbReference type="EMBL" id="VFV46817.1"/>
    </source>
</evidence>
<dbReference type="PANTHER" id="PTHR13999:SF4">
    <property type="entry name" value="INTERFERON-INDUCED TRANSMEMBRANE PROTEIN 3"/>
    <property type="match status" value="1"/>
</dbReference>
<evidence type="ECO:0000256" key="2">
    <source>
        <dbReference type="ARBA" id="ARBA00006843"/>
    </source>
</evidence>
<dbReference type="GO" id="GO:0051607">
    <property type="term" value="P:defense response to virus"/>
    <property type="evidence" value="ECO:0007669"/>
    <property type="project" value="TreeGrafter"/>
</dbReference>